<feature type="region of interest" description="Disordered" evidence="9">
    <location>
        <begin position="94"/>
        <end position="128"/>
    </location>
</feature>
<dbReference type="Pfam" id="PF04408">
    <property type="entry name" value="WHD_HA2"/>
    <property type="match status" value="1"/>
</dbReference>
<keyword evidence="2" id="KW-0507">mRNA processing</keyword>
<dbReference type="InterPro" id="IPR014001">
    <property type="entry name" value="Helicase_ATP-bd"/>
</dbReference>
<dbReference type="InterPro" id="IPR007502">
    <property type="entry name" value="Helicase-assoc_dom"/>
</dbReference>
<evidence type="ECO:0000256" key="3">
    <source>
        <dbReference type="ARBA" id="ARBA00022741"/>
    </source>
</evidence>
<dbReference type="Gramene" id="PRQ37307">
    <property type="protein sequence ID" value="PRQ37307"/>
    <property type="gene ID" value="RchiOBHm_Chr4g0401121"/>
</dbReference>
<evidence type="ECO:0000313" key="13">
    <source>
        <dbReference type="Proteomes" id="UP000238479"/>
    </source>
</evidence>
<evidence type="ECO:0000259" key="11">
    <source>
        <dbReference type="PROSITE" id="PS51194"/>
    </source>
</evidence>
<dbReference type="InterPro" id="IPR002464">
    <property type="entry name" value="DNA/RNA_helicase_DEAH_CS"/>
</dbReference>
<dbReference type="PANTHER" id="PTHR18934:SF85">
    <property type="entry name" value="ATP-DEPENDENT RNA HELICASE DHX8"/>
    <property type="match status" value="1"/>
</dbReference>
<keyword evidence="6" id="KW-0067">ATP-binding</keyword>
<comment type="caution">
    <text evidence="12">The sequence shown here is derived from an EMBL/GenBank/DDBJ whole genome shotgun (WGS) entry which is preliminary data.</text>
</comment>
<dbReference type="InterPro" id="IPR011709">
    <property type="entry name" value="DEAD-box_helicase_OB_fold"/>
</dbReference>
<sequence length="743" mass="83736">MAVSEQDSVFDKLAYLSLVSRICIELENHDGGLGDKVLAKLIADMGRNCEAVDEFHKELKQNGIDLPENVMSILLAIIHSVLPPTKVSEKNKIPDMAINNSMQRHRDDKRGQSELRRRRRHRNSQQNRNLPIYKLKNELIQAVHENQVLVVIGETGSGKTTQVTQYLAEAGYTTKGKIGCTQPRRVAVTSVAKRVAEEFGCGLGEEVGYAIRFEDCTGPETVIKYITDGMLFREILVDNDLSQYSVIMLDEAHERTIYTDVLFGLLKQLVKRRPDLRLIVTSATLDAEKFSAYFFDCKIFTIHLTEPEGDILLFLTGEEEIESACQSLNEKMKEYGKGVPELIILPAYGAQPSEEQAKIFKPTPPGKRKVVVATNIAEASLTIDGIFYVIDSGYAKQNVYNPKKGIDMLTVTPISQASAKQRAGRAGRTGPGNCYRLYTEAAFKNEMSPTTVPEIQRTNLVYTTLMMKAMGINEVLSFDFMDPPPSQALISASKQLQNLGALDAEGSVTKLGSRMAVLPLDPPLSKMLLASVNLGCSEEILTIIAMVEAGNIFYRPRGKQAEADQKRARFLQPEGDHLTLLAVYEAWKAKNFSVPWCSENFVQFRSLSKARDIRRQLLTVMDKHELEVVSAGRDRTMIRKAIVAGFFFQVAKRDPHEGYRTFVDNQLVFIHPSSVLFRRQPDWVIYNELVMTTKEYMREISVIESKWLMELVPGFFKVTIPSRMSKRKRQEIEPFSRQCASYV</sequence>
<dbReference type="Pfam" id="PF21010">
    <property type="entry name" value="HA2_C"/>
    <property type="match status" value="1"/>
</dbReference>
<dbReference type="Gene3D" id="3.40.50.300">
    <property type="entry name" value="P-loop containing nucleotide triphosphate hydrolases"/>
    <property type="match status" value="2"/>
</dbReference>
<reference evidence="12 13" key="1">
    <citation type="journal article" date="2018" name="Nat. Genet.">
        <title>The Rosa genome provides new insights in the design of modern roses.</title>
        <authorList>
            <person name="Bendahmane M."/>
        </authorList>
    </citation>
    <scope>NUCLEOTIDE SEQUENCE [LARGE SCALE GENOMIC DNA]</scope>
    <source>
        <strain evidence="13">cv. Old Blush</strain>
    </source>
</reference>
<organism evidence="12 13">
    <name type="scientific">Rosa chinensis</name>
    <name type="common">China rose</name>
    <dbReference type="NCBI Taxonomy" id="74649"/>
    <lineage>
        <taxon>Eukaryota</taxon>
        <taxon>Viridiplantae</taxon>
        <taxon>Streptophyta</taxon>
        <taxon>Embryophyta</taxon>
        <taxon>Tracheophyta</taxon>
        <taxon>Spermatophyta</taxon>
        <taxon>Magnoliopsida</taxon>
        <taxon>eudicotyledons</taxon>
        <taxon>Gunneridae</taxon>
        <taxon>Pentapetalae</taxon>
        <taxon>rosids</taxon>
        <taxon>fabids</taxon>
        <taxon>Rosales</taxon>
        <taxon>Rosaceae</taxon>
        <taxon>Rosoideae</taxon>
        <taxon>Rosoideae incertae sedis</taxon>
        <taxon>Rosa</taxon>
    </lineage>
</organism>
<evidence type="ECO:0000256" key="2">
    <source>
        <dbReference type="ARBA" id="ARBA00022664"/>
    </source>
</evidence>
<dbReference type="SMART" id="SM00487">
    <property type="entry name" value="DEXDc"/>
    <property type="match status" value="1"/>
</dbReference>
<dbReference type="SMART" id="SM00490">
    <property type="entry name" value="HELICc"/>
    <property type="match status" value="1"/>
</dbReference>
<dbReference type="InterPro" id="IPR027417">
    <property type="entry name" value="P-loop_NTPase"/>
</dbReference>
<dbReference type="InterPro" id="IPR001650">
    <property type="entry name" value="Helicase_C-like"/>
</dbReference>
<dbReference type="Pfam" id="PF00271">
    <property type="entry name" value="Helicase_C"/>
    <property type="match status" value="1"/>
</dbReference>
<dbReference type="PROSITE" id="PS51192">
    <property type="entry name" value="HELICASE_ATP_BIND_1"/>
    <property type="match status" value="1"/>
</dbReference>
<dbReference type="PROSITE" id="PS00690">
    <property type="entry name" value="DEAH_ATP_HELICASE"/>
    <property type="match status" value="1"/>
</dbReference>
<accession>A0A2P6QT01</accession>
<name>A0A2P6QT01_ROSCH</name>
<dbReference type="Proteomes" id="UP000238479">
    <property type="component" value="Chromosome 4"/>
</dbReference>
<evidence type="ECO:0000256" key="7">
    <source>
        <dbReference type="ARBA" id="ARBA00023187"/>
    </source>
</evidence>
<keyword evidence="7" id="KW-0508">mRNA splicing</keyword>
<feature type="domain" description="Helicase C-terminal" evidence="11">
    <location>
        <begin position="296"/>
        <end position="471"/>
    </location>
</feature>
<dbReference type="FunFam" id="3.40.50.300:FF:000191">
    <property type="entry name" value="Pre-mRNA-splicing factor ATP-dependent RNA helicase"/>
    <property type="match status" value="1"/>
</dbReference>
<dbReference type="GO" id="GO:0003723">
    <property type="term" value="F:RNA binding"/>
    <property type="evidence" value="ECO:0007669"/>
    <property type="project" value="TreeGrafter"/>
</dbReference>
<keyword evidence="4 12" id="KW-0378">Hydrolase</keyword>
<evidence type="ECO:0000256" key="6">
    <source>
        <dbReference type="ARBA" id="ARBA00022840"/>
    </source>
</evidence>
<feature type="compositionally biased region" description="Basic and acidic residues" evidence="9">
    <location>
        <begin position="104"/>
        <end position="115"/>
    </location>
</feature>
<dbReference type="GO" id="GO:0071013">
    <property type="term" value="C:catalytic step 2 spliceosome"/>
    <property type="evidence" value="ECO:0007669"/>
    <property type="project" value="TreeGrafter"/>
</dbReference>
<dbReference type="GO" id="GO:0003724">
    <property type="term" value="F:RNA helicase activity"/>
    <property type="evidence" value="ECO:0007669"/>
    <property type="project" value="UniProtKB-EC"/>
</dbReference>
<evidence type="ECO:0000256" key="5">
    <source>
        <dbReference type="ARBA" id="ARBA00022806"/>
    </source>
</evidence>
<dbReference type="PANTHER" id="PTHR18934">
    <property type="entry name" value="ATP-DEPENDENT RNA HELICASE"/>
    <property type="match status" value="1"/>
</dbReference>
<gene>
    <name evidence="12" type="ORF">RchiOBHm_Chr4g0401121</name>
</gene>
<dbReference type="Pfam" id="PF00270">
    <property type="entry name" value="DEAD"/>
    <property type="match status" value="1"/>
</dbReference>
<dbReference type="InterPro" id="IPR048333">
    <property type="entry name" value="HA2_WH"/>
</dbReference>
<dbReference type="SMART" id="SM00847">
    <property type="entry name" value="HA2"/>
    <property type="match status" value="1"/>
</dbReference>
<keyword evidence="5 12" id="KW-0347">Helicase</keyword>
<dbReference type="Gene3D" id="1.20.120.1080">
    <property type="match status" value="1"/>
</dbReference>
<dbReference type="InterPro" id="IPR011545">
    <property type="entry name" value="DEAD/DEAH_box_helicase_dom"/>
</dbReference>
<dbReference type="FunFam" id="3.40.50.300:FF:003016">
    <property type="entry name" value="DEAH-box helicase 9"/>
    <property type="match status" value="1"/>
</dbReference>
<dbReference type="EC" id="3.6.4.13" evidence="1"/>
<evidence type="ECO:0000259" key="10">
    <source>
        <dbReference type="PROSITE" id="PS51192"/>
    </source>
</evidence>
<proteinExistence type="predicted"/>
<dbReference type="CDD" id="cd18791">
    <property type="entry name" value="SF2_C_RHA"/>
    <property type="match status" value="1"/>
</dbReference>
<dbReference type="GO" id="GO:0005524">
    <property type="term" value="F:ATP binding"/>
    <property type="evidence" value="ECO:0007669"/>
    <property type="project" value="UniProtKB-KW"/>
</dbReference>
<dbReference type="AlphaFoldDB" id="A0A2P6QT01"/>
<dbReference type="Pfam" id="PF07717">
    <property type="entry name" value="OB_NTP_bind"/>
    <property type="match status" value="1"/>
</dbReference>
<evidence type="ECO:0000313" key="12">
    <source>
        <dbReference type="EMBL" id="PRQ37307.1"/>
    </source>
</evidence>
<dbReference type="FunFam" id="1.20.120.1080:FF:000001">
    <property type="entry name" value="Pre-mRNA-splicing factor ATP-dependent RNA helicase"/>
    <property type="match status" value="1"/>
</dbReference>
<evidence type="ECO:0000256" key="8">
    <source>
        <dbReference type="ARBA" id="ARBA00047984"/>
    </source>
</evidence>
<dbReference type="OMA" id="TRVLYMT"/>
<comment type="catalytic activity">
    <reaction evidence="8">
        <text>ATP + H2O = ADP + phosphate + H(+)</text>
        <dbReference type="Rhea" id="RHEA:13065"/>
        <dbReference type="ChEBI" id="CHEBI:15377"/>
        <dbReference type="ChEBI" id="CHEBI:15378"/>
        <dbReference type="ChEBI" id="CHEBI:30616"/>
        <dbReference type="ChEBI" id="CHEBI:43474"/>
        <dbReference type="ChEBI" id="CHEBI:456216"/>
        <dbReference type="EC" id="3.6.4.13"/>
    </reaction>
</comment>
<evidence type="ECO:0000256" key="4">
    <source>
        <dbReference type="ARBA" id="ARBA00022801"/>
    </source>
</evidence>
<dbReference type="EMBL" id="PDCK01000042">
    <property type="protein sequence ID" value="PRQ37307.1"/>
    <property type="molecule type" value="Genomic_DNA"/>
</dbReference>
<dbReference type="GO" id="GO:0000390">
    <property type="term" value="P:spliceosomal complex disassembly"/>
    <property type="evidence" value="ECO:0007669"/>
    <property type="project" value="TreeGrafter"/>
</dbReference>
<evidence type="ECO:0000256" key="9">
    <source>
        <dbReference type="SAM" id="MobiDB-lite"/>
    </source>
</evidence>
<keyword evidence="3" id="KW-0547">Nucleotide-binding</keyword>
<protein>
    <recommendedName>
        <fullName evidence="1">RNA helicase</fullName>
        <ecNumber evidence="1">3.6.4.13</ecNumber>
    </recommendedName>
</protein>
<dbReference type="SUPFAM" id="SSF52540">
    <property type="entry name" value="P-loop containing nucleoside triphosphate hydrolases"/>
    <property type="match status" value="1"/>
</dbReference>
<dbReference type="PROSITE" id="PS51194">
    <property type="entry name" value="HELICASE_CTER"/>
    <property type="match status" value="1"/>
</dbReference>
<dbReference type="GO" id="GO:0016887">
    <property type="term" value="F:ATP hydrolysis activity"/>
    <property type="evidence" value="ECO:0007669"/>
    <property type="project" value="RHEA"/>
</dbReference>
<evidence type="ECO:0000256" key="1">
    <source>
        <dbReference type="ARBA" id="ARBA00012552"/>
    </source>
</evidence>
<dbReference type="STRING" id="74649.A0A2P6QT01"/>
<feature type="domain" description="Helicase ATP-binding" evidence="10">
    <location>
        <begin position="140"/>
        <end position="303"/>
    </location>
</feature>
<keyword evidence="13" id="KW-1185">Reference proteome</keyword>